<evidence type="ECO:0000313" key="9">
    <source>
        <dbReference type="Proteomes" id="UP000269154"/>
    </source>
</evidence>
<dbReference type="Gene3D" id="2.40.160.50">
    <property type="entry name" value="membrane protein fhac: a member of the omp85/tpsb transporter family"/>
    <property type="match status" value="1"/>
</dbReference>
<evidence type="ECO:0000256" key="4">
    <source>
        <dbReference type="SAM" id="MobiDB-lite"/>
    </source>
</evidence>
<feature type="region of interest" description="Disordered" evidence="4">
    <location>
        <begin position="21"/>
        <end position="63"/>
    </location>
</feature>
<feature type="domain" description="Haemolysin activator HlyB C-terminal" evidence="6">
    <location>
        <begin position="207"/>
        <end position="515"/>
    </location>
</feature>
<dbReference type="PANTHER" id="PTHR34597:SF3">
    <property type="entry name" value="OUTER MEMBRANE TRANSPORTER CDIB"/>
    <property type="match status" value="1"/>
</dbReference>
<keyword evidence="2" id="KW-0812">Transmembrane</keyword>
<evidence type="ECO:0000313" key="8">
    <source>
        <dbReference type="EMBL" id="RQH26082.1"/>
    </source>
</evidence>
<evidence type="ECO:0000256" key="1">
    <source>
        <dbReference type="ARBA" id="ARBA00022452"/>
    </source>
</evidence>
<evidence type="ECO:0000256" key="2">
    <source>
        <dbReference type="ARBA" id="ARBA00022692"/>
    </source>
</evidence>
<dbReference type="Proteomes" id="UP000269154">
    <property type="component" value="Unassembled WGS sequence"/>
</dbReference>
<organism evidence="8 9">
    <name type="scientific">Okeania hirsuta</name>
    <dbReference type="NCBI Taxonomy" id="1458930"/>
    <lineage>
        <taxon>Bacteria</taxon>
        <taxon>Bacillati</taxon>
        <taxon>Cyanobacteriota</taxon>
        <taxon>Cyanophyceae</taxon>
        <taxon>Oscillatoriophycideae</taxon>
        <taxon>Oscillatoriales</taxon>
        <taxon>Microcoleaceae</taxon>
        <taxon>Okeania</taxon>
    </lineage>
</organism>
<dbReference type="GO" id="GO:0098046">
    <property type="term" value="C:type V protein secretion system complex"/>
    <property type="evidence" value="ECO:0007669"/>
    <property type="project" value="TreeGrafter"/>
</dbReference>
<dbReference type="Gene3D" id="3.10.20.310">
    <property type="entry name" value="membrane protein fhac"/>
    <property type="match status" value="1"/>
</dbReference>
<gene>
    <name evidence="8" type="ORF">D5R40_28620</name>
</gene>
<dbReference type="GO" id="GO:0008320">
    <property type="term" value="F:protein transmembrane transporter activity"/>
    <property type="evidence" value="ECO:0007669"/>
    <property type="project" value="TreeGrafter"/>
</dbReference>
<keyword evidence="5" id="KW-0732">Signal</keyword>
<dbReference type="OrthoDB" id="596066at2"/>
<feature type="compositionally biased region" description="Pro residues" evidence="4">
    <location>
        <begin position="28"/>
        <end position="63"/>
    </location>
</feature>
<protein>
    <submittedName>
        <fullName evidence="8">ShlB/FhaC/HecB family hemolysin secretion/activation protein</fullName>
    </submittedName>
</protein>
<dbReference type="InterPro" id="IPR005565">
    <property type="entry name" value="Hemolysn_activator_HlyB_C"/>
</dbReference>
<evidence type="ECO:0000259" key="6">
    <source>
        <dbReference type="Pfam" id="PF03865"/>
    </source>
</evidence>
<dbReference type="PANTHER" id="PTHR34597">
    <property type="entry name" value="SLR1661 PROTEIN"/>
    <property type="match status" value="1"/>
</dbReference>
<reference evidence="8 9" key="1">
    <citation type="journal article" date="2018" name="ACS Chem. Biol.">
        <title>Ketoreductase domain dysfunction expands chemodiversity: malyngamide biosynthesis in the cyanobacterium Okeania hirsuta.</title>
        <authorList>
            <person name="Moss N.A."/>
            <person name="Leao T."/>
            <person name="Rankin M."/>
            <person name="McCullough T.M."/>
            <person name="Qu P."/>
            <person name="Korobeynikov A."/>
            <person name="Smith J.L."/>
            <person name="Gerwick L."/>
            <person name="Gerwick W.H."/>
        </authorList>
    </citation>
    <scope>NUCLEOTIDE SEQUENCE [LARGE SCALE GENOMIC DNA]</scope>
    <source>
        <strain evidence="8 9">PAB10Feb10-1</strain>
    </source>
</reference>
<evidence type="ECO:0000256" key="3">
    <source>
        <dbReference type="ARBA" id="ARBA00023237"/>
    </source>
</evidence>
<name>A0A3N6RDA2_9CYAN</name>
<accession>A0A3N6RDA2</accession>
<keyword evidence="9" id="KW-1185">Reference proteome</keyword>
<dbReference type="Pfam" id="PF03865">
    <property type="entry name" value="ShlB"/>
    <property type="match status" value="1"/>
</dbReference>
<feature type="domain" description="Polypeptide-transport-associated ShlB-type" evidence="7">
    <location>
        <begin position="71"/>
        <end position="145"/>
    </location>
</feature>
<dbReference type="GO" id="GO:0046819">
    <property type="term" value="P:protein secretion by the type V secretion system"/>
    <property type="evidence" value="ECO:0007669"/>
    <property type="project" value="TreeGrafter"/>
</dbReference>
<evidence type="ECO:0000256" key="5">
    <source>
        <dbReference type="SAM" id="SignalP"/>
    </source>
</evidence>
<dbReference type="InterPro" id="IPR013686">
    <property type="entry name" value="Polypept-transport_assoc_ShlB"/>
</dbReference>
<dbReference type="InterPro" id="IPR051544">
    <property type="entry name" value="TPS_OM_transporter"/>
</dbReference>
<evidence type="ECO:0000259" key="7">
    <source>
        <dbReference type="Pfam" id="PF08479"/>
    </source>
</evidence>
<keyword evidence="1" id="KW-0472">Membrane</keyword>
<dbReference type="EMBL" id="RCBY01000283">
    <property type="protein sequence ID" value="RQH26082.1"/>
    <property type="molecule type" value="Genomic_DNA"/>
</dbReference>
<feature type="signal peptide" evidence="5">
    <location>
        <begin position="1"/>
        <end position="22"/>
    </location>
</feature>
<feature type="chain" id="PRO_5018157446" evidence="5">
    <location>
        <begin position="23"/>
        <end position="556"/>
    </location>
</feature>
<keyword evidence="1" id="KW-1134">Transmembrane beta strand</keyword>
<sequence length="556" mass="61654">MIVWIIILISLSYLSASEPATAQTTPRPVNPNPQPIPDVEPLPPPDDLLQPPPVPSLSPQSPPLQIPGQITVTQFVVVGSTVFSSTELAEILEPFTDRPISFAELLEAQTAVTQLYFDGGYVTSGAFIPPQTLQDGTVTIEVIEGIVEAIEISGLKRLNSGYIRSRIESGIKTPLNQDDLFQSLQLLQLDPLVERLSANLTAGSRPGLSRLEVEVEEAPAFFAQLSADNLRSPSVGTVRRQVQLSHSNLTGFGDRLNATYYNTDGSDTLDDFSYTIPINSKNGTISLRHRRTSSEIIEDPFNELDIETNSRTYEMSFRQPIYQTLSKEIALGLMGSVEESKTTLSDDPFPDPNDGEIRISSVRFFQEYTSRSTNDVFVARSEFSLGINAFDATVNSNAPDGRYFSWRGQAQYLRLFAPDTVFLIRSDIQLAPRSLFPQEQFSLGGGLSVRGYRQDALLGDNGLFISSEFRFPILRVRDLDATLQLTPFVDFGTVWNSNEVELVEETLSSVGVGLRIQVGTRFSAQLDWGIPFVDIETNGDSLQEEGIYFYLKYRAF</sequence>
<keyword evidence="3" id="KW-0998">Cell outer membrane</keyword>
<comment type="caution">
    <text evidence="8">The sequence shown here is derived from an EMBL/GenBank/DDBJ whole genome shotgun (WGS) entry which is preliminary data.</text>
</comment>
<dbReference type="AlphaFoldDB" id="A0A3N6RDA2"/>
<dbReference type="RefSeq" id="WP_124155529.1">
    <property type="nucleotide sequence ID" value="NZ_CAWOLW010000205.1"/>
</dbReference>
<dbReference type="Pfam" id="PF08479">
    <property type="entry name" value="POTRA_2"/>
    <property type="match status" value="1"/>
</dbReference>
<proteinExistence type="predicted"/>